<feature type="signal peptide" evidence="1">
    <location>
        <begin position="1"/>
        <end position="18"/>
    </location>
</feature>
<gene>
    <name evidence="2" type="ORF">BEN49_14365</name>
</gene>
<dbReference type="AlphaFoldDB" id="A0A1G1SU96"/>
<feature type="chain" id="PRO_5009578432" evidence="1">
    <location>
        <begin position="19"/>
        <end position="110"/>
    </location>
</feature>
<dbReference type="EMBL" id="MDZA01000435">
    <property type="protein sequence ID" value="OGX82204.1"/>
    <property type="molecule type" value="Genomic_DNA"/>
</dbReference>
<protein>
    <submittedName>
        <fullName evidence="2">Uncharacterized protein</fullName>
    </submittedName>
</protein>
<evidence type="ECO:0000313" key="3">
    <source>
        <dbReference type="Proteomes" id="UP000177506"/>
    </source>
</evidence>
<dbReference type="RefSeq" id="WP_070746758.1">
    <property type="nucleotide sequence ID" value="NZ_MDZA01000435.1"/>
</dbReference>
<dbReference type="Proteomes" id="UP000177506">
    <property type="component" value="Unassembled WGS sequence"/>
</dbReference>
<comment type="caution">
    <text evidence="2">The sequence shown here is derived from an EMBL/GenBank/DDBJ whole genome shotgun (WGS) entry which is preliminary data.</text>
</comment>
<sequence>MKTHMVWGLLLGSTGAWAQTVPPATAEAVTIRVVNTCAEKIIVSTTAALDVSATPVQRIEAGQSASLTLPKGLFVTVALAGKFSERVGKVERPGQTFVVKYPAPTRAASQ</sequence>
<keyword evidence="3" id="KW-1185">Reference proteome</keyword>
<evidence type="ECO:0000313" key="2">
    <source>
        <dbReference type="EMBL" id="OGX82204.1"/>
    </source>
</evidence>
<proteinExistence type="predicted"/>
<keyword evidence="1" id="KW-0732">Signal</keyword>
<name>A0A1G1SU96_9BACT</name>
<evidence type="ECO:0000256" key="1">
    <source>
        <dbReference type="SAM" id="SignalP"/>
    </source>
</evidence>
<accession>A0A1G1SU96</accession>
<organism evidence="2 3">
    <name type="scientific">Hymenobacter coccineus</name>
    <dbReference type="NCBI Taxonomy" id="1908235"/>
    <lineage>
        <taxon>Bacteria</taxon>
        <taxon>Pseudomonadati</taxon>
        <taxon>Bacteroidota</taxon>
        <taxon>Cytophagia</taxon>
        <taxon>Cytophagales</taxon>
        <taxon>Hymenobacteraceae</taxon>
        <taxon>Hymenobacter</taxon>
    </lineage>
</organism>
<reference evidence="2 3" key="1">
    <citation type="submission" date="2016-08" db="EMBL/GenBank/DDBJ databases">
        <title>Hymenobacter coccineus sp. nov., Hymenobacter lapidarius sp. nov. and Hymenobacter glacialis sp. nov., isolated from Antarctic soil.</title>
        <authorList>
            <person name="Sedlacek I."/>
            <person name="Kralova S."/>
            <person name="Kyrova K."/>
            <person name="Maslanova I."/>
            <person name="Stankova E."/>
            <person name="Vrbovska V."/>
            <person name="Nemec M."/>
            <person name="Bartak M."/>
            <person name="Svec P."/>
            <person name="Busse H.-J."/>
            <person name="Pantucek R."/>
        </authorList>
    </citation>
    <scope>NUCLEOTIDE SEQUENCE [LARGE SCALE GENOMIC DNA]</scope>
    <source>
        <strain evidence="2 3">CCM 8649</strain>
    </source>
</reference>